<evidence type="ECO:0000256" key="1">
    <source>
        <dbReference type="SAM" id="SignalP"/>
    </source>
</evidence>
<feature type="chain" id="PRO_5022175007" evidence="1">
    <location>
        <begin position="23"/>
        <end position="372"/>
    </location>
</feature>
<reference evidence="2 3" key="1">
    <citation type="submission" date="2019-07" db="EMBL/GenBank/DDBJ databases">
        <authorList>
            <person name="Huq M.A."/>
        </authorList>
    </citation>
    <scope>NUCLEOTIDE SEQUENCE [LARGE SCALE GENOMIC DNA]</scope>
    <source>
        <strain evidence="2 3">MAH-19</strain>
    </source>
</reference>
<dbReference type="AlphaFoldDB" id="A0A556MH15"/>
<dbReference type="OrthoDB" id="747875at2"/>
<keyword evidence="3" id="KW-1185">Reference proteome</keyword>
<sequence>MNGRKITISVLLILFTTSFAFAQSEVLKGVVNNLAYYKQKKELKNLANAKKSIDSLLKLQPDTNILDQNVYRAVINSAILYIDSTNTLGQPENYFRKTVEQVDILNTRKKIYKYQPEMDFVRECLANVYIRKAFAYIKISDYTNAGTMFLKAHRYVPAFKPLNAYIAYTNNKLGDVITAAKYYDNLIKTDSAKTDNIEAASNVYKAIGDTAKAIDVLKRGRRLAPNDKFLLLDEANIYNNKRDYEALGPLLPQLLDINPNNPDIVLVAANCYEHLHQYDKAESLYLQAIDLNSSAYEPIFNLGLLYLKTSALKKNGDAGKNLAYAQQWLEKANEISPNDVNCLQVLQLVYAKTDNKDQLDKINNKLKQLTNQ</sequence>
<dbReference type="InterPro" id="IPR011990">
    <property type="entry name" value="TPR-like_helical_dom_sf"/>
</dbReference>
<proteinExistence type="predicted"/>
<dbReference type="RefSeq" id="WP_144249228.1">
    <property type="nucleotide sequence ID" value="NZ_VLPK01000003.1"/>
</dbReference>
<organism evidence="2 3">
    <name type="scientific">Mucilaginibacter corticis</name>
    <dbReference type="NCBI Taxonomy" id="2597670"/>
    <lineage>
        <taxon>Bacteria</taxon>
        <taxon>Pseudomonadati</taxon>
        <taxon>Bacteroidota</taxon>
        <taxon>Sphingobacteriia</taxon>
        <taxon>Sphingobacteriales</taxon>
        <taxon>Sphingobacteriaceae</taxon>
        <taxon>Mucilaginibacter</taxon>
    </lineage>
</organism>
<dbReference type="EMBL" id="VLPK01000003">
    <property type="protein sequence ID" value="TSJ39190.1"/>
    <property type="molecule type" value="Genomic_DNA"/>
</dbReference>
<dbReference type="SUPFAM" id="SSF48452">
    <property type="entry name" value="TPR-like"/>
    <property type="match status" value="1"/>
</dbReference>
<feature type="signal peptide" evidence="1">
    <location>
        <begin position="1"/>
        <end position="22"/>
    </location>
</feature>
<evidence type="ECO:0000313" key="2">
    <source>
        <dbReference type="EMBL" id="TSJ39190.1"/>
    </source>
</evidence>
<dbReference type="PANTHER" id="PTHR12558:SF13">
    <property type="entry name" value="CELL DIVISION CYCLE PROTEIN 27 HOMOLOG"/>
    <property type="match status" value="1"/>
</dbReference>
<dbReference type="SMART" id="SM00028">
    <property type="entry name" value="TPR"/>
    <property type="match status" value="2"/>
</dbReference>
<dbReference type="Proteomes" id="UP000318733">
    <property type="component" value="Unassembled WGS sequence"/>
</dbReference>
<dbReference type="Pfam" id="PF13181">
    <property type="entry name" value="TPR_8"/>
    <property type="match status" value="1"/>
</dbReference>
<gene>
    <name evidence="2" type="ORF">FO440_15615</name>
</gene>
<name>A0A556MH15_9SPHI</name>
<keyword evidence="1" id="KW-0732">Signal</keyword>
<accession>A0A556MH15</accession>
<evidence type="ECO:0000313" key="3">
    <source>
        <dbReference type="Proteomes" id="UP000318733"/>
    </source>
</evidence>
<protein>
    <submittedName>
        <fullName evidence="2">Uncharacterized protein</fullName>
    </submittedName>
</protein>
<comment type="caution">
    <text evidence="2">The sequence shown here is derived from an EMBL/GenBank/DDBJ whole genome shotgun (WGS) entry which is preliminary data.</text>
</comment>
<dbReference type="InterPro" id="IPR019734">
    <property type="entry name" value="TPR_rpt"/>
</dbReference>
<dbReference type="Gene3D" id="1.25.40.10">
    <property type="entry name" value="Tetratricopeptide repeat domain"/>
    <property type="match status" value="1"/>
</dbReference>
<dbReference type="PANTHER" id="PTHR12558">
    <property type="entry name" value="CELL DIVISION CYCLE 16,23,27"/>
    <property type="match status" value="1"/>
</dbReference>